<proteinExistence type="predicted"/>
<evidence type="ECO:0000313" key="1">
    <source>
        <dbReference type="EMBL" id="RRJ54642.1"/>
    </source>
</evidence>
<dbReference type="RefSeq" id="WP_128635729.1">
    <property type="nucleotide sequence ID" value="NZ_RRCN01000002.1"/>
</dbReference>
<reference evidence="1 2" key="1">
    <citation type="submission" date="2018-11" db="EMBL/GenBank/DDBJ databases">
        <title>Genome sequencing of Paenibacillus sp. KCOM 3021 (= ChDC PVNT-B20).</title>
        <authorList>
            <person name="Kook J.-K."/>
            <person name="Park S.-N."/>
            <person name="Lim Y.K."/>
        </authorList>
    </citation>
    <scope>NUCLEOTIDE SEQUENCE [LARGE SCALE GENOMIC DNA]</scope>
    <source>
        <strain evidence="1 2">KCOM 3021</strain>
    </source>
</reference>
<accession>A0A3P3T9L9</accession>
<comment type="caution">
    <text evidence="1">The sequence shown here is derived from an EMBL/GenBank/DDBJ whole genome shotgun (WGS) entry which is preliminary data.</text>
</comment>
<evidence type="ECO:0000313" key="2">
    <source>
        <dbReference type="Proteomes" id="UP000267017"/>
    </source>
</evidence>
<organism evidence="1 2">
    <name type="scientific">Paenibacillus oralis</name>
    <dbReference type="NCBI Taxonomy" id="2490856"/>
    <lineage>
        <taxon>Bacteria</taxon>
        <taxon>Bacillati</taxon>
        <taxon>Bacillota</taxon>
        <taxon>Bacilli</taxon>
        <taxon>Bacillales</taxon>
        <taxon>Paenibacillaceae</taxon>
        <taxon>Paenibacillus</taxon>
    </lineage>
</organism>
<dbReference type="Proteomes" id="UP000267017">
    <property type="component" value="Unassembled WGS sequence"/>
</dbReference>
<dbReference type="EMBL" id="RRCN01000002">
    <property type="protein sequence ID" value="RRJ54642.1"/>
    <property type="molecule type" value="Genomic_DNA"/>
</dbReference>
<dbReference type="AlphaFoldDB" id="A0A3P3T9L9"/>
<name>A0A3P3T9L9_9BACL</name>
<keyword evidence="2" id="KW-1185">Reference proteome</keyword>
<gene>
    <name evidence="1" type="ORF">EHV15_34155</name>
</gene>
<protein>
    <submittedName>
        <fullName evidence="1">Uncharacterized protein</fullName>
    </submittedName>
</protein>
<dbReference type="OrthoDB" id="9780343at2"/>
<sequence length="64" mass="7115">MKAVCPYDKNHDKFVTVAHVTQDWVVTPEGEFLEVLATVETTHGPDKDNTWSCHICGAEAIITD</sequence>